<sequence>MATTTRNLESEFDTLKQDLATLRADLGSLVGVLKDEGVAKLNGAAAQASVAAGKAVDLGKQGVSELETTIAQRPLSSVLIAFGVGAVIGRLTLR</sequence>
<evidence type="ECO:0008006" key="3">
    <source>
        <dbReference type="Google" id="ProtNLM"/>
    </source>
</evidence>
<protein>
    <recommendedName>
        <fullName evidence="3">DUF883 family protein</fullName>
    </recommendedName>
</protein>
<keyword evidence="2" id="KW-1185">Reference proteome</keyword>
<evidence type="ECO:0000313" key="1">
    <source>
        <dbReference type="EMBL" id="MFD2263344.1"/>
    </source>
</evidence>
<comment type="caution">
    <text evidence="1">The sequence shown here is derived from an EMBL/GenBank/DDBJ whole genome shotgun (WGS) entry which is preliminary data.</text>
</comment>
<proteinExistence type="predicted"/>
<dbReference type="Proteomes" id="UP001597295">
    <property type="component" value="Unassembled WGS sequence"/>
</dbReference>
<organism evidence="1 2">
    <name type="scientific">Lacibacterium aquatile</name>
    <dbReference type="NCBI Taxonomy" id="1168082"/>
    <lineage>
        <taxon>Bacteria</taxon>
        <taxon>Pseudomonadati</taxon>
        <taxon>Pseudomonadota</taxon>
        <taxon>Alphaproteobacteria</taxon>
        <taxon>Rhodospirillales</taxon>
        <taxon>Rhodospirillaceae</taxon>
    </lineage>
</organism>
<reference evidence="2" key="1">
    <citation type="journal article" date="2019" name="Int. J. Syst. Evol. Microbiol.">
        <title>The Global Catalogue of Microorganisms (GCM) 10K type strain sequencing project: providing services to taxonomists for standard genome sequencing and annotation.</title>
        <authorList>
            <consortium name="The Broad Institute Genomics Platform"/>
            <consortium name="The Broad Institute Genome Sequencing Center for Infectious Disease"/>
            <person name="Wu L."/>
            <person name="Ma J."/>
        </authorList>
    </citation>
    <scope>NUCLEOTIDE SEQUENCE [LARGE SCALE GENOMIC DNA]</scope>
    <source>
        <strain evidence="2">CGMCC 1.19062</strain>
    </source>
</reference>
<evidence type="ECO:0000313" key="2">
    <source>
        <dbReference type="Proteomes" id="UP001597295"/>
    </source>
</evidence>
<name>A0ABW5DQY2_9PROT</name>
<accession>A0ABW5DQY2</accession>
<gene>
    <name evidence="1" type="ORF">ACFSM5_10635</name>
</gene>
<dbReference type="EMBL" id="JBHUIP010000010">
    <property type="protein sequence ID" value="MFD2263344.1"/>
    <property type="molecule type" value="Genomic_DNA"/>
</dbReference>
<dbReference type="RefSeq" id="WP_379876342.1">
    <property type="nucleotide sequence ID" value="NZ_JBHUIP010000010.1"/>
</dbReference>